<dbReference type="GO" id="GO:0006281">
    <property type="term" value="P:DNA repair"/>
    <property type="evidence" value="ECO:0007669"/>
    <property type="project" value="TreeGrafter"/>
</dbReference>
<dbReference type="STRING" id="313628.LNTAR_14442"/>
<dbReference type="OrthoDB" id="9797743at2"/>
<dbReference type="PANTHER" id="PTHR43434">
    <property type="entry name" value="PHOSPHOGLYCOLATE PHOSPHATASE"/>
    <property type="match status" value="1"/>
</dbReference>
<organism evidence="5 6">
    <name type="scientific">Lentisphaera araneosa HTCC2155</name>
    <dbReference type="NCBI Taxonomy" id="313628"/>
    <lineage>
        <taxon>Bacteria</taxon>
        <taxon>Pseudomonadati</taxon>
        <taxon>Lentisphaerota</taxon>
        <taxon>Lentisphaeria</taxon>
        <taxon>Lentisphaerales</taxon>
        <taxon>Lentisphaeraceae</taxon>
        <taxon>Lentisphaera</taxon>
    </lineage>
</organism>
<dbReference type="SUPFAM" id="SSF56784">
    <property type="entry name" value="HAD-like"/>
    <property type="match status" value="1"/>
</dbReference>
<dbReference type="eggNOG" id="COG0546">
    <property type="taxonomic scope" value="Bacteria"/>
</dbReference>
<evidence type="ECO:0000256" key="2">
    <source>
        <dbReference type="ARBA" id="ARBA00004818"/>
    </source>
</evidence>
<dbReference type="InterPro" id="IPR050155">
    <property type="entry name" value="HAD-like_hydrolase_sf"/>
</dbReference>
<keyword evidence="6" id="KW-1185">Reference proteome</keyword>
<evidence type="ECO:0000256" key="4">
    <source>
        <dbReference type="ARBA" id="ARBA00013078"/>
    </source>
</evidence>
<gene>
    <name evidence="5" type="ORF">LNTAR_14442</name>
</gene>
<comment type="catalytic activity">
    <reaction evidence="1">
        <text>2-phosphoglycolate + H2O = glycolate + phosphate</text>
        <dbReference type="Rhea" id="RHEA:14369"/>
        <dbReference type="ChEBI" id="CHEBI:15377"/>
        <dbReference type="ChEBI" id="CHEBI:29805"/>
        <dbReference type="ChEBI" id="CHEBI:43474"/>
        <dbReference type="ChEBI" id="CHEBI:58033"/>
        <dbReference type="EC" id="3.1.3.18"/>
    </reaction>
</comment>
<proteinExistence type="inferred from homology"/>
<dbReference type="InterPro" id="IPR036412">
    <property type="entry name" value="HAD-like_sf"/>
</dbReference>
<dbReference type="RefSeq" id="WP_007277325.1">
    <property type="nucleotide sequence ID" value="NZ_ABCK01000003.1"/>
</dbReference>
<evidence type="ECO:0000256" key="3">
    <source>
        <dbReference type="ARBA" id="ARBA00006171"/>
    </source>
</evidence>
<name>A6DHE0_9BACT</name>
<dbReference type="GO" id="GO:0008967">
    <property type="term" value="F:phosphoglycolate phosphatase activity"/>
    <property type="evidence" value="ECO:0007669"/>
    <property type="project" value="UniProtKB-EC"/>
</dbReference>
<comment type="similarity">
    <text evidence="3">Belongs to the HAD-like hydrolase superfamily. CbbY/CbbZ/Gph/YieH family.</text>
</comment>
<dbReference type="InterPro" id="IPR023214">
    <property type="entry name" value="HAD_sf"/>
</dbReference>
<evidence type="ECO:0000313" key="6">
    <source>
        <dbReference type="Proteomes" id="UP000004947"/>
    </source>
</evidence>
<dbReference type="SFLD" id="SFLDG01129">
    <property type="entry name" value="C1.5:_HAD__Beta-PGM__Phosphata"/>
    <property type="match status" value="1"/>
</dbReference>
<evidence type="ECO:0000256" key="1">
    <source>
        <dbReference type="ARBA" id="ARBA00000830"/>
    </source>
</evidence>
<dbReference type="AlphaFoldDB" id="A6DHE0"/>
<dbReference type="Proteomes" id="UP000004947">
    <property type="component" value="Unassembled WGS sequence"/>
</dbReference>
<dbReference type="GO" id="GO:0005829">
    <property type="term" value="C:cytosol"/>
    <property type="evidence" value="ECO:0007669"/>
    <property type="project" value="TreeGrafter"/>
</dbReference>
<comment type="pathway">
    <text evidence="2">Organic acid metabolism; glycolate biosynthesis; glycolate from 2-phosphoglycolate: step 1/1.</text>
</comment>
<protein>
    <recommendedName>
        <fullName evidence="4">phosphoglycolate phosphatase</fullName>
        <ecNumber evidence="4">3.1.3.18</ecNumber>
    </recommendedName>
</protein>
<accession>A6DHE0</accession>
<comment type="caution">
    <text evidence="5">The sequence shown here is derived from an EMBL/GenBank/DDBJ whole genome shotgun (WGS) entry which is preliminary data.</text>
</comment>
<dbReference type="Gene3D" id="3.40.50.1000">
    <property type="entry name" value="HAD superfamily/HAD-like"/>
    <property type="match status" value="1"/>
</dbReference>
<evidence type="ECO:0000313" key="5">
    <source>
        <dbReference type="EMBL" id="EDM29023.1"/>
    </source>
</evidence>
<reference evidence="5 6" key="1">
    <citation type="journal article" date="2010" name="J. Bacteriol.">
        <title>Genome sequence of Lentisphaera araneosa HTCC2155T, the type species of the order Lentisphaerales in the phylum Lentisphaerae.</title>
        <authorList>
            <person name="Thrash J.C."/>
            <person name="Cho J.C."/>
            <person name="Vergin K.L."/>
            <person name="Morris R.M."/>
            <person name="Giovannoni S.J."/>
        </authorList>
    </citation>
    <scope>NUCLEOTIDE SEQUENCE [LARGE SCALE GENOMIC DNA]</scope>
    <source>
        <strain evidence="5 6">HTCC2155</strain>
    </source>
</reference>
<dbReference type="CDD" id="cd01427">
    <property type="entry name" value="HAD_like"/>
    <property type="match status" value="1"/>
</dbReference>
<dbReference type="Pfam" id="PF00702">
    <property type="entry name" value="Hydrolase"/>
    <property type="match status" value="1"/>
</dbReference>
<dbReference type="PANTHER" id="PTHR43434:SF1">
    <property type="entry name" value="PHOSPHOGLYCOLATE PHOSPHATASE"/>
    <property type="match status" value="1"/>
</dbReference>
<dbReference type="EMBL" id="ABCK01000003">
    <property type="protein sequence ID" value="EDM29023.1"/>
    <property type="molecule type" value="Genomic_DNA"/>
</dbReference>
<dbReference type="EC" id="3.1.3.18" evidence="4"/>
<dbReference type="SFLD" id="SFLDS00003">
    <property type="entry name" value="Haloacid_Dehalogenase"/>
    <property type="match status" value="1"/>
</dbReference>
<sequence>MNKAAIIDFDGTLTRVRCGWEDKMREFFHQKLFAETANLSETTKEEALSQTEEWISHAPGTTIAQQMGALSEILNFCSIEHSLDQIIEEFDTYSSDWEYARVTELKDKGQLDQLMLCGARKFLENLIELGYELHLLSGTSHEKLLFECETLELSQYFVHIQGYEKHLELPYKRESIRKTIKDYAYNNENTLIIGDGLTELEAGRELACPCIGVAISEEDGKGCDQEKLSKLKTKGFEEVITDFDEALEFIPQVKQV</sequence>